<dbReference type="RefSeq" id="WP_280652649.1">
    <property type="nucleotide sequence ID" value="NZ_JANQDL010000027.1"/>
</dbReference>
<gene>
    <name evidence="1" type="ORF">NWP23_03600</name>
</gene>
<dbReference type="GeneID" id="83686688"/>
<sequence length="75" mass="7919">MTGLGSGINYSNLENINLNMGSGDDQVLAVATVMTSVFVDGGGGKNRFAQDFSNDINDLNLTINPQNSAALWLEP</sequence>
<organism evidence="1 2">
    <name type="scientific">Umezakia ovalisporum FSS-62</name>
    <dbReference type="NCBI Taxonomy" id="2971776"/>
    <lineage>
        <taxon>Bacteria</taxon>
        <taxon>Bacillati</taxon>
        <taxon>Cyanobacteriota</taxon>
        <taxon>Cyanophyceae</taxon>
        <taxon>Nostocales</taxon>
        <taxon>Nodulariaceae</taxon>
        <taxon>Umezakia</taxon>
    </lineage>
</organism>
<name>A0AA43GWC1_9CYAN</name>
<evidence type="ECO:0000313" key="2">
    <source>
        <dbReference type="Proteomes" id="UP001159370"/>
    </source>
</evidence>
<accession>A0AA43GWC1</accession>
<reference evidence="1 2" key="1">
    <citation type="journal article" date="2023" name="J. Phycol.">
        <title>Chrysosporum ovalisporum is synonymous with the true-branching cyanobacterium Umezakia natans (Nostocales/Aphanizomenonaceae).</title>
        <authorList>
            <person name="McGregor G.B."/>
            <person name="Sendall B.C."/>
            <person name="Niiyama Y."/>
            <person name="Tuji A."/>
            <person name="Willis A."/>
        </authorList>
    </citation>
    <scope>NUCLEOTIDE SEQUENCE [LARGE SCALE GENOMIC DNA]</scope>
    <source>
        <strain evidence="1 2">FSS-62</strain>
    </source>
</reference>
<dbReference type="EMBL" id="JANQDL010000027">
    <property type="protein sequence ID" value="MDH6062886.1"/>
    <property type="molecule type" value="Genomic_DNA"/>
</dbReference>
<comment type="caution">
    <text evidence="1">The sequence shown here is derived from an EMBL/GenBank/DDBJ whole genome shotgun (WGS) entry which is preliminary data.</text>
</comment>
<protein>
    <submittedName>
        <fullName evidence="1">Uncharacterized protein</fullName>
    </submittedName>
</protein>
<proteinExistence type="predicted"/>
<dbReference type="Proteomes" id="UP001159370">
    <property type="component" value="Unassembled WGS sequence"/>
</dbReference>
<evidence type="ECO:0000313" key="1">
    <source>
        <dbReference type="EMBL" id="MDH6062886.1"/>
    </source>
</evidence>
<dbReference type="AlphaFoldDB" id="A0AA43GWC1"/>